<reference evidence="2" key="1">
    <citation type="submission" date="2022-11" db="UniProtKB">
        <authorList>
            <consortium name="WormBaseParasite"/>
        </authorList>
    </citation>
    <scope>IDENTIFICATION</scope>
</reference>
<sequence>MEFGEIKDGICTDGDRMTALPKEVPIEPGNSVLLEFITDNRNDNNGDGFRIEW</sequence>
<evidence type="ECO:0000313" key="1">
    <source>
        <dbReference type="Proteomes" id="UP000887564"/>
    </source>
</evidence>
<evidence type="ECO:0000313" key="2">
    <source>
        <dbReference type="WBParaSite" id="PEQ_0001285001-mRNA-1"/>
    </source>
</evidence>
<name>A0A914S248_PAREQ</name>
<dbReference type="AlphaFoldDB" id="A0A914S248"/>
<protein>
    <submittedName>
        <fullName evidence="2">CUB domain-containing protein</fullName>
    </submittedName>
</protein>
<keyword evidence="1" id="KW-1185">Reference proteome</keyword>
<proteinExistence type="predicted"/>
<dbReference type="WBParaSite" id="PEQ_0001285001-mRNA-1">
    <property type="protein sequence ID" value="PEQ_0001285001-mRNA-1"/>
    <property type="gene ID" value="PEQ_0001285001"/>
</dbReference>
<dbReference type="Proteomes" id="UP000887564">
    <property type="component" value="Unplaced"/>
</dbReference>
<accession>A0A914S248</accession>
<organism evidence="1 2">
    <name type="scientific">Parascaris equorum</name>
    <name type="common">Equine roundworm</name>
    <dbReference type="NCBI Taxonomy" id="6256"/>
    <lineage>
        <taxon>Eukaryota</taxon>
        <taxon>Metazoa</taxon>
        <taxon>Ecdysozoa</taxon>
        <taxon>Nematoda</taxon>
        <taxon>Chromadorea</taxon>
        <taxon>Rhabditida</taxon>
        <taxon>Spirurina</taxon>
        <taxon>Ascaridomorpha</taxon>
        <taxon>Ascaridoidea</taxon>
        <taxon>Ascarididae</taxon>
        <taxon>Parascaris</taxon>
    </lineage>
</organism>